<protein>
    <recommendedName>
        <fullName evidence="9">C2H2-type domain-containing protein</fullName>
    </recommendedName>
</protein>
<keyword evidence="11" id="KW-1185">Reference proteome</keyword>
<keyword evidence="4 7" id="KW-0863">Zinc-finger</keyword>
<evidence type="ECO:0000256" key="1">
    <source>
        <dbReference type="ARBA" id="ARBA00004123"/>
    </source>
</evidence>
<evidence type="ECO:0000256" key="3">
    <source>
        <dbReference type="ARBA" id="ARBA00022737"/>
    </source>
</evidence>
<dbReference type="AlphaFoldDB" id="A0AAZ3QYE2"/>
<dbReference type="GO" id="GO:0005634">
    <property type="term" value="C:nucleus"/>
    <property type="evidence" value="ECO:0007669"/>
    <property type="project" value="UniProtKB-SubCell"/>
</dbReference>
<dbReference type="PROSITE" id="PS00028">
    <property type="entry name" value="ZINC_FINGER_C2H2_1"/>
    <property type="match status" value="2"/>
</dbReference>
<feature type="domain" description="C2H2-type" evidence="9">
    <location>
        <begin position="182"/>
        <end position="192"/>
    </location>
</feature>
<dbReference type="GO" id="GO:0045893">
    <property type="term" value="P:positive regulation of DNA-templated transcription"/>
    <property type="evidence" value="ECO:0007669"/>
    <property type="project" value="UniProtKB-ARBA"/>
</dbReference>
<organism evidence="10 11">
    <name type="scientific">Oncorhynchus tshawytscha</name>
    <name type="common">Chinook salmon</name>
    <name type="synonym">Salmo tshawytscha</name>
    <dbReference type="NCBI Taxonomy" id="74940"/>
    <lineage>
        <taxon>Eukaryota</taxon>
        <taxon>Metazoa</taxon>
        <taxon>Chordata</taxon>
        <taxon>Craniata</taxon>
        <taxon>Vertebrata</taxon>
        <taxon>Euteleostomi</taxon>
        <taxon>Actinopterygii</taxon>
        <taxon>Neopterygii</taxon>
        <taxon>Teleostei</taxon>
        <taxon>Protacanthopterygii</taxon>
        <taxon>Salmoniformes</taxon>
        <taxon>Salmonidae</taxon>
        <taxon>Salmoninae</taxon>
        <taxon>Oncorhynchus</taxon>
    </lineage>
</organism>
<evidence type="ECO:0000256" key="2">
    <source>
        <dbReference type="ARBA" id="ARBA00022723"/>
    </source>
</evidence>
<reference evidence="11" key="1">
    <citation type="journal article" date="2018" name="PLoS ONE">
        <title>Chinook salmon (Oncorhynchus tshawytscha) genome and transcriptome.</title>
        <authorList>
            <person name="Christensen K.A."/>
            <person name="Leong J.S."/>
            <person name="Sakhrani D."/>
            <person name="Biagi C.A."/>
            <person name="Minkley D.R."/>
            <person name="Withler R.E."/>
            <person name="Rondeau E.B."/>
            <person name="Koop B.F."/>
            <person name="Devlin R.H."/>
        </authorList>
    </citation>
    <scope>NUCLEOTIDE SEQUENCE [LARGE SCALE GENOMIC DNA]</scope>
</reference>
<evidence type="ECO:0000256" key="6">
    <source>
        <dbReference type="ARBA" id="ARBA00023242"/>
    </source>
</evidence>
<dbReference type="GO" id="GO:0000978">
    <property type="term" value="F:RNA polymerase II cis-regulatory region sequence-specific DNA binding"/>
    <property type="evidence" value="ECO:0007669"/>
    <property type="project" value="TreeGrafter"/>
</dbReference>
<keyword evidence="5" id="KW-0862">Zinc</keyword>
<dbReference type="FunFam" id="3.30.160.60:FF:000912">
    <property type="entry name" value="Zinc finger protein 660"/>
    <property type="match status" value="1"/>
</dbReference>
<evidence type="ECO:0000313" key="10">
    <source>
        <dbReference type="Ensembl" id="ENSOTSP00005133956.1"/>
    </source>
</evidence>
<dbReference type="Pfam" id="PF00096">
    <property type="entry name" value="zf-C2H2"/>
    <property type="match status" value="2"/>
</dbReference>
<dbReference type="PANTHER" id="PTHR23226:SF416">
    <property type="entry name" value="FI01424P"/>
    <property type="match status" value="1"/>
</dbReference>
<dbReference type="SUPFAM" id="SSF57667">
    <property type="entry name" value="beta-beta-alpha zinc fingers"/>
    <property type="match status" value="2"/>
</dbReference>
<gene>
    <name evidence="10" type="primary">LOC121844145</name>
</gene>
<dbReference type="PROSITE" id="PS50157">
    <property type="entry name" value="ZINC_FINGER_C2H2_2"/>
    <property type="match status" value="3"/>
</dbReference>
<evidence type="ECO:0000256" key="5">
    <source>
        <dbReference type="ARBA" id="ARBA00022833"/>
    </source>
</evidence>
<sequence length="192" mass="21672">MAHYQMDRNRGKRHVIVTHLNSKWWQHTDQDRASPSPSNLPESPGRNSPDIALLLGLKSLSVRLVDYRKTPGQSGTLRGDTLNSRSLNGRDLFGEPQQHVCDKVEKSLCRSEHLKKHRRTGKKPHHCCSDCGKSFTSRSGFIMHQRSHTGEKPYCCSQCGKSFAASNAFKSHLRIHTGEKPYRCSQCGKSFA</sequence>
<reference evidence="10" key="3">
    <citation type="submission" date="2025-09" db="UniProtKB">
        <authorList>
            <consortium name="Ensembl"/>
        </authorList>
    </citation>
    <scope>IDENTIFICATION</scope>
</reference>
<keyword evidence="6" id="KW-0539">Nucleus</keyword>
<dbReference type="InterPro" id="IPR013087">
    <property type="entry name" value="Znf_C2H2_type"/>
</dbReference>
<feature type="domain" description="C2H2-type" evidence="9">
    <location>
        <begin position="126"/>
        <end position="153"/>
    </location>
</feature>
<proteinExistence type="predicted"/>
<keyword evidence="3" id="KW-0677">Repeat</keyword>
<dbReference type="InterPro" id="IPR036236">
    <property type="entry name" value="Znf_C2H2_sf"/>
</dbReference>
<dbReference type="FunFam" id="3.30.160.60:FF:000478">
    <property type="entry name" value="Zinc finger protein 133"/>
    <property type="match status" value="1"/>
</dbReference>
<evidence type="ECO:0000256" key="4">
    <source>
        <dbReference type="ARBA" id="ARBA00022771"/>
    </source>
</evidence>
<dbReference type="FunFam" id="3.30.160.60:FF:001732">
    <property type="entry name" value="Zgc:162936"/>
    <property type="match status" value="1"/>
</dbReference>
<keyword evidence="2" id="KW-0479">Metal-binding</keyword>
<evidence type="ECO:0000256" key="7">
    <source>
        <dbReference type="PROSITE-ProRule" id="PRU00042"/>
    </source>
</evidence>
<reference evidence="10" key="2">
    <citation type="submission" date="2025-08" db="UniProtKB">
        <authorList>
            <consortium name="Ensembl"/>
        </authorList>
    </citation>
    <scope>IDENTIFICATION</scope>
</reference>
<feature type="domain" description="C2H2-type" evidence="9">
    <location>
        <begin position="154"/>
        <end position="181"/>
    </location>
</feature>
<dbReference type="GeneTree" id="ENSGT01150000286934"/>
<accession>A0AAZ3QYE2</accession>
<evidence type="ECO:0000313" key="11">
    <source>
        <dbReference type="Proteomes" id="UP000694402"/>
    </source>
</evidence>
<dbReference type="Ensembl" id="ENSOTST00005193164.1">
    <property type="protein sequence ID" value="ENSOTSP00005133956.1"/>
    <property type="gene ID" value="ENSOTSG00005062080.1"/>
</dbReference>
<dbReference type="GO" id="GO:0005694">
    <property type="term" value="C:chromosome"/>
    <property type="evidence" value="ECO:0007669"/>
    <property type="project" value="UniProtKB-ARBA"/>
</dbReference>
<feature type="region of interest" description="Disordered" evidence="8">
    <location>
        <begin position="27"/>
        <end position="47"/>
    </location>
</feature>
<dbReference type="Gene3D" id="3.30.160.60">
    <property type="entry name" value="Classic Zinc Finger"/>
    <property type="match status" value="3"/>
</dbReference>
<dbReference type="SMART" id="SM00355">
    <property type="entry name" value="ZnF_C2H2"/>
    <property type="match status" value="2"/>
</dbReference>
<dbReference type="Proteomes" id="UP000694402">
    <property type="component" value="Unassembled WGS sequence"/>
</dbReference>
<dbReference type="GO" id="GO:0008270">
    <property type="term" value="F:zinc ion binding"/>
    <property type="evidence" value="ECO:0007669"/>
    <property type="project" value="UniProtKB-KW"/>
</dbReference>
<evidence type="ECO:0000256" key="8">
    <source>
        <dbReference type="SAM" id="MobiDB-lite"/>
    </source>
</evidence>
<evidence type="ECO:0000259" key="9">
    <source>
        <dbReference type="PROSITE" id="PS50157"/>
    </source>
</evidence>
<comment type="subcellular location">
    <subcellularLocation>
        <location evidence="1">Nucleus</location>
    </subcellularLocation>
</comment>
<dbReference type="PANTHER" id="PTHR23226">
    <property type="entry name" value="ZINC FINGER AND SCAN DOMAIN-CONTAINING"/>
    <property type="match status" value="1"/>
</dbReference>
<dbReference type="GO" id="GO:0000981">
    <property type="term" value="F:DNA-binding transcription factor activity, RNA polymerase II-specific"/>
    <property type="evidence" value="ECO:0007669"/>
    <property type="project" value="TreeGrafter"/>
</dbReference>
<name>A0AAZ3QYE2_ONCTS</name>